<dbReference type="AlphaFoldDB" id="A0A941ED50"/>
<proteinExistence type="predicted"/>
<dbReference type="InterPro" id="IPR039424">
    <property type="entry name" value="SBP_5"/>
</dbReference>
<dbReference type="Pfam" id="PF00496">
    <property type="entry name" value="SBP_bac_5"/>
    <property type="match status" value="1"/>
</dbReference>
<organism evidence="3 4">
    <name type="scientific">Actinospica acidithermotolerans</name>
    <dbReference type="NCBI Taxonomy" id="2828514"/>
    <lineage>
        <taxon>Bacteria</taxon>
        <taxon>Bacillati</taxon>
        <taxon>Actinomycetota</taxon>
        <taxon>Actinomycetes</taxon>
        <taxon>Catenulisporales</taxon>
        <taxon>Actinospicaceae</taxon>
        <taxon>Actinospica</taxon>
    </lineage>
</organism>
<dbReference type="GO" id="GO:0043190">
    <property type="term" value="C:ATP-binding cassette (ABC) transporter complex"/>
    <property type="evidence" value="ECO:0007669"/>
    <property type="project" value="InterPro"/>
</dbReference>
<feature type="chain" id="PRO_5037373923" description="Solute-binding protein family 5 domain-containing protein" evidence="1">
    <location>
        <begin position="23"/>
        <end position="597"/>
    </location>
</feature>
<dbReference type="Proteomes" id="UP000676325">
    <property type="component" value="Unassembled WGS sequence"/>
</dbReference>
<dbReference type="SUPFAM" id="SSF53850">
    <property type="entry name" value="Periplasmic binding protein-like II"/>
    <property type="match status" value="1"/>
</dbReference>
<comment type="caution">
    <text evidence="3">The sequence shown here is derived from an EMBL/GenBank/DDBJ whole genome shotgun (WGS) entry which is preliminary data.</text>
</comment>
<dbReference type="GO" id="GO:0042597">
    <property type="term" value="C:periplasmic space"/>
    <property type="evidence" value="ECO:0007669"/>
    <property type="project" value="UniProtKB-ARBA"/>
</dbReference>
<protein>
    <recommendedName>
        <fullName evidence="2">Solute-binding protein family 5 domain-containing protein</fullName>
    </recommendedName>
</protein>
<gene>
    <name evidence="3" type="ORF">KDK95_11045</name>
</gene>
<dbReference type="GO" id="GO:1904680">
    <property type="term" value="F:peptide transmembrane transporter activity"/>
    <property type="evidence" value="ECO:0007669"/>
    <property type="project" value="TreeGrafter"/>
</dbReference>
<dbReference type="PANTHER" id="PTHR30290:SF83">
    <property type="entry name" value="ABC TRANSPORTER SUBSTRATE-BINDING PROTEIN"/>
    <property type="match status" value="1"/>
</dbReference>
<evidence type="ECO:0000313" key="3">
    <source>
        <dbReference type="EMBL" id="MBR7826839.1"/>
    </source>
</evidence>
<dbReference type="PANTHER" id="PTHR30290">
    <property type="entry name" value="PERIPLASMIC BINDING COMPONENT OF ABC TRANSPORTER"/>
    <property type="match status" value="1"/>
</dbReference>
<dbReference type="PIRSF" id="PIRSF002741">
    <property type="entry name" value="MppA"/>
    <property type="match status" value="1"/>
</dbReference>
<dbReference type="GO" id="GO:0015833">
    <property type="term" value="P:peptide transport"/>
    <property type="evidence" value="ECO:0007669"/>
    <property type="project" value="TreeGrafter"/>
</dbReference>
<dbReference type="PROSITE" id="PS51257">
    <property type="entry name" value="PROKAR_LIPOPROTEIN"/>
    <property type="match status" value="1"/>
</dbReference>
<feature type="domain" description="Solute-binding protein family 5" evidence="2">
    <location>
        <begin position="102"/>
        <end position="510"/>
    </location>
</feature>
<dbReference type="EMBL" id="JAGSOH010000023">
    <property type="protein sequence ID" value="MBR7826839.1"/>
    <property type="molecule type" value="Genomic_DNA"/>
</dbReference>
<evidence type="ECO:0000259" key="2">
    <source>
        <dbReference type="Pfam" id="PF00496"/>
    </source>
</evidence>
<sequence>MRKKRVVALTAAASAVALTAAACGSHSGGSASGGSSGYNAALTSIVNQSSAVGGTLKLEDSSGFDSLDGGITYEAASWDLYRLFDRTMMTFKQEPGKTGLQLQGDLVTSFKASNNNKTWTYTIVPNAKFSDGDTITTKDVAYAIERSNFDASGAIHGGPSYFASLIQNTNSYKGPYKDPSGQVSGISTPNATTITFNLTKPFADFNYLMTLLQTAPVESSHDPGAQYSTDVAKDSFSGQYMVSSYTPNSQLTLVPNTAFDSSSDPNGVHKRYASKVTVALDVNTTTVDQNLLNGSSNLDVRGIGVGTGTQSIVLANPTDKANADVDVDGFETFMSVNTQVAPLDNVYCRQAIEYAVNKAQVQDVSGGSIAGGAVANTVLPTTNTGYAASTQYATGGNEGDIGKATSLFDQCKTAEGASFNPSFTLATYKTSDNPKMIAAADVIQQNLDKVGFKVSIAQYSYGDGSFWNSYAGLPSYADSNRIGLSLWAWGADFPTGYGYMDEILTSDGINKAGGSYNLSYWNDSKFDSLVNNALAASTPAQTQSYYAQADAYAMSQAVIVPLLYQSTLLYRPSSTTNVTVSEAYGMYDYSIIGTSNK</sequence>
<evidence type="ECO:0000313" key="4">
    <source>
        <dbReference type="Proteomes" id="UP000676325"/>
    </source>
</evidence>
<dbReference type="RefSeq" id="WP_212517983.1">
    <property type="nucleotide sequence ID" value="NZ_JAGSOH010000023.1"/>
</dbReference>
<keyword evidence="4" id="KW-1185">Reference proteome</keyword>
<evidence type="ECO:0000256" key="1">
    <source>
        <dbReference type="SAM" id="SignalP"/>
    </source>
</evidence>
<accession>A0A941ED50</accession>
<reference evidence="3" key="1">
    <citation type="submission" date="2021-04" db="EMBL/GenBank/DDBJ databases">
        <title>Genome based classification of Actinospica acidithermotolerans sp. nov., an actinobacterium isolated from an Indonesian hot spring.</title>
        <authorList>
            <person name="Kusuma A.B."/>
            <person name="Putra K.E."/>
            <person name="Nafisah S."/>
            <person name="Loh J."/>
            <person name="Nouioui I."/>
            <person name="Goodfellow M."/>
        </authorList>
    </citation>
    <scope>NUCLEOTIDE SEQUENCE</scope>
    <source>
        <strain evidence="3">MGRD01-02</strain>
    </source>
</reference>
<dbReference type="InterPro" id="IPR000914">
    <property type="entry name" value="SBP_5_dom"/>
</dbReference>
<keyword evidence="1" id="KW-0732">Signal</keyword>
<dbReference type="InterPro" id="IPR030678">
    <property type="entry name" value="Peptide/Ni-bd"/>
</dbReference>
<dbReference type="Gene3D" id="3.40.190.10">
    <property type="entry name" value="Periplasmic binding protein-like II"/>
    <property type="match status" value="1"/>
</dbReference>
<dbReference type="Gene3D" id="3.10.105.10">
    <property type="entry name" value="Dipeptide-binding Protein, Domain 3"/>
    <property type="match status" value="1"/>
</dbReference>
<name>A0A941ED50_9ACTN</name>
<feature type="signal peptide" evidence="1">
    <location>
        <begin position="1"/>
        <end position="22"/>
    </location>
</feature>